<evidence type="ECO:0000313" key="3">
    <source>
        <dbReference type="Proteomes" id="UP001155500"/>
    </source>
</evidence>
<proteinExistence type="predicted"/>
<dbReference type="RefSeq" id="WP_279571637.1">
    <property type="nucleotide sequence ID" value="NZ_LWID01000001.1"/>
</dbReference>
<dbReference type="EMBL" id="LWID01000001">
    <property type="protein sequence ID" value="MDG6894137.1"/>
    <property type="molecule type" value="Genomic_DNA"/>
</dbReference>
<dbReference type="GO" id="GO:0003677">
    <property type="term" value="F:DNA binding"/>
    <property type="evidence" value="ECO:0007669"/>
    <property type="project" value="InterPro"/>
</dbReference>
<accession>A0A9X4P9I1</accession>
<evidence type="ECO:0000259" key="1">
    <source>
        <dbReference type="Pfam" id="PF12728"/>
    </source>
</evidence>
<keyword evidence="3" id="KW-1185">Reference proteome</keyword>
<dbReference type="SUPFAM" id="SSF46955">
    <property type="entry name" value="Putative DNA-binding domain"/>
    <property type="match status" value="1"/>
</dbReference>
<dbReference type="InterPro" id="IPR041657">
    <property type="entry name" value="HTH_17"/>
</dbReference>
<name>A0A9X4P9I1_9PAST</name>
<evidence type="ECO:0000313" key="2">
    <source>
        <dbReference type="EMBL" id="MDG6894137.1"/>
    </source>
</evidence>
<organism evidence="2 3">
    <name type="scientific">Volucribacter amazonae</name>
    <dbReference type="NCBI Taxonomy" id="256731"/>
    <lineage>
        <taxon>Bacteria</taxon>
        <taxon>Pseudomonadati</taxon>
        <taxon>Pseudomonadota</taxon>
        <taxon>Gammaproteobacteria</taxon>
        <taxon>Pasteurellales</taxon>
        <taxon>Pasteurellaceae</taxon>
        <taxon>Volucribacter</taxon>
    </lineage>
</organism>
<sequence>MGNINQYYSKKELAQLLAVSSATIDRYVRTGKLKKTKLGFATRFAESDIQAFLSKQEKGATQ</sequence>
<dbReference type="Gene3D" id="1.10.10.10">
    <property type="entry name" value="Winged helix-like DNA-binding domain superfamily/Winged helix DNA-binding domain"/>
    <property type="match status" value="1"/>
</dbReference>
<dbReference type="Proteomes" id="UP001155500">
    <property type="component" value="Unassembled WGS sequence"/>
</dbReference>
<dbReference type="InterPro" id="IPR009061">
    <property type="entry name" value="DNA-bd_dom_put_sf"/>
</dbReference>
<reference evidence="2" key="1">
    <citation type="submission" date="2016-03" db="EMBL/GenBank/DDBJ databases">
        <title>Co-evolution between Pasteurellaceae and their hosts.</title>
        <authorList>
            <person name="Hansen M.J."/>
            <person name="Bojesen A.M."/>
            <person name="Planet P."/>
        </authorList>
    </citation>
    <scope>NUCLEOTIDE SEQUENCE</scope>
    <source>
        <strain evidence="2">146/S8/89</strain>
    </source>
</reference>
<dbReference type="Pfam" id="PF12728">
    <property type="entry name" value="HTH_17"/>
    <property type="match status" value="1"/>
</dbReference>
<dbReference type="InterPro" id="IPR010093">
    <property type="entry name" value="SinI_DNA-bd"/>
</dbReference>
<dbReference type="NCBIfam" id="TIGR01764">
    <property type="entry name" value="excise"/>
    <property type="match status" value="1"/>
</dbReference>
<gene>
    <name evidence="2" type="ORF">A6A20_00470</name>
</gene>
<comment type="caution">
    <text evidence="2">The sequence shown here is derived from an EMBL/GenBank/DDBJ whole genome shotgun (WGS) entry which is preliminary data.</text>
</comment>
<feature type="domain" description="Helix-turn-helix" evidence="1">
    <location>
        <begin position="7"/>
        <end position="56"/>
    </location>
</feature>
<dbReference type="InterPro" id="IPR036388">
    <property type="entry name" value="WH-like_DNA-bd_sf"/>
</dbReference>
<protein>
    <recommendedName>
        <fullName evidence="1">Helix-turn-helix domain-containing protein</fullName>
    </recommendedName>
</protein>
<dbReference type="AlphaFoldDB" id="A0A9X4P9I1"/>